<feature type="region of interest" description="Disordered" evidence="2">
    <location>
        <begin position="204"/>
        <end position="281"/>
    </location>
</feature>
<dbReference type="VEuPathDB" id="FungiDB:MFRU_022g00110"/>
<dbReference type="GO" id="GO:0008270">
    <property type="term" value="F:zinc ion binding"/>
    <property type="evidence" value="ECO:0007669"/>
    <property type="project" value="UniProtKB-KW"/>
</dbReference>
<dbReference type="InterPro" id="IPR013083">
    <property type="entry name" value="Znf_RING/FYVE/PHD"/>
</dbReference>
<dbReference type="Gene3D" id="3.30.40.10">
    <property type="entry name" value="Zinc/RING finger domain, C3HC4 (zinc finger)"/>
    <property type="match status" value="1"/>
</dbReference>
<keyword evidence="5" id="KW-1185">Reference proteome</keyword>
<gene>
    <name evidence="4" type="ORF">EYC84_009842</name>
</gene>
<name>A0A5M9JCE9_MONFR</name>
<sequence length="281" mass="31547">MNPYEVEHNIKASSQPSGPRRRPSMSSFFNQLSQIETSASTTDPSWHHNNPHAVPTPVDVAASYRLLQDQFLTLRTNNPSSAESNPLLDLLIDSITSQIDSPPTTISGCSQAYLDTIDRVPRKSLKPDETCPICGEKFLDDQYCLVVVLPCHSTHKFDLECVGPWLRLNGTCPLDRKKVGDGEERKREQDSVRRGVEELLIRDEDGNVVDAAAEKRREEERKRREEQEESDGDDGMSKVTSNDNKAPSIHHIPIKIPPDIQKERDPLLPPISPTHDIRNGS</sequence>
<dbReference type="AlphaFoldDB" id="A0A5M9JCE9"/>
<dbReference type="PROSITE" id="PS50089">
    <property type="entry name" value="ZF_RING_2"/>
    <property type="match status" value="1"/>
</dbReference>
<evidence type="ECO:0000256" key="2">
    <source>
        <dbReference type="SAM" id="MobiDB-lite"/>
    </source>
</evidence>
<protein>
    <recommendedName>
        <fullName evidence="3">RING-type domain-containing protein</fullName>
    </recommendedName>
</protein>
<dbReference type="EMBL" id="VICG01000013">
    <property type="protein sequence ID" value="KAA8566043.1"/>
    <property type="molecule type" value="Genomic_DNA"/>
</dbReference>
<keyword evidence="1" id="KW-0863">Zinc-finger</keyword>
<evidence type="ECO:0000259" key="3">
    <source>
        <dbReference type="PROSITE" id="PS50089"/>
    </source>
</evidence>
<evidence type="ECO:0000313" key="4">
    <source>
        <dbReference type="EMBL" id="KAA8566043.1"/>
    </source>
</evidence>
<dbReference type="Pfam" id="PF13639">
    <property type="entry name" value="zf-RING_2"/>
    <property type="match status" value="1"/>
</dbReference>
<organism evidence="4 5">
    <name type="scientific">Monilinia fructicola</name>
    <name type="common">Brown rot fungus</name>
    <name type="synonym">Ciboria fructicola</name>
    <dbReference type="NCBI Taxonomy" id="38448"/>
    <lineage>
        <taxon>Eukaryota</taxon>
        <taxon>Fungi</taxon>
        <taxon>Dikarya</taxon>
        <taxon>Ascomycota</taxon>
        <taxon>Pezizomycotina</taxon>
        <taxon>Leotiomycetes</taxon>
        <taxon>Helotiales</taxon>
        <taxon>Sclerotiniaceae</taxon>
        <taxon>Monilinia</taxon>
    </lineage>
</organism>
<dbReference type="Proteomes" id="UP000322873">
    <property type="component" value="Unassembled WGS sequence"/>
</dbReference>
<feature type="region of interest" description="Disordered" evidence="2">
    <location>
        <begin position="1"/>
        <end position="25"/>
    </location>
</feature>
<feature type="compositionally biased region" description="Basic and acidic residues" evidence="2">
    <location>
        <begin position="212"/>
        <end position="226"/>
    </location>
</feature>
<reference evidence="4 5" key="1">
    <citation type="submission" date="2019-06" db="EMBL/GenBank/DDBJ databases">
        <title>Genome Sequence of the Brown Rot Fungal Pathogen Monilinia fructicola.</title>
        <authorList>
            <person name="De Miccolis Angelini R.M."/>
            <person name="Landi L."/>
            <person name="Abate D."/>
            <person name="Pollastro S."/>
            <person name="Romanazzi G."/>
            <person name="Faretra F."/>
        </authorList>
    </citation>
    <scope>NUCLEOTIDE SEQUENCE [LARGE SCALE GENOMIC DNA]</scope>
    <source>
        <strain evidence="4 5">Mfrc123</strain>
    </source>
</reference>
<keyword evidence="1" id="KW-0862">Zinc</keyword>
<feature type="compositionally biased region" description="Basic and acidic residues" evidence="2">
    <location>
        <begin position="1"/>
        <end position="10"/>
    </location>
</feature>
<keyword evidence="1" id="KW-0479">Metal-binding</keyword>
<feature type="domain" description="RING-type" evidence="3">
    <location>
        <begin position="131"/>
        <end position="176"/>
    </location>
</feature>
<evidence type="ECO:0000313" key="5">
    <source>
        <dbReference type="Proteomes" id="UP000322873"/>
    </source>
</evidence>
<comment type="caution">
    <text evidence="4">The sequence shown here is derived from an EMBL/GenBank/DDBJ whole genome shotgun (WGS) entry which is preliminary data.</text>
</comment>
<evidence type="ECO:0000256" key="1">
    <source>
        <dbReference type="PROSITE-ProRule" id="PRU00175"/>
    </source>
</evidence>
<proteinExistence type="predicted"/>
<accession>A0A5M9JCE9</accession>
<dbReference type="InterPro" id="IPR001841">
    <property type="entry name" value="Znf_RING"/>
</dbReference>
<dbReference type="SUPFAM" id="SSF57850">
    <property type="entry name" value="RING/U-box"/>
    <property type="match status" value="1"/>
</dbReference>